<evidence type="ECO:0008006" key="4">
    <source>
        <dbReference type="Google" id="ProtNLM"/>
    </source>
</evidence>
<feature type="signal peptide" evidence="1">
    <location>
        <begin position="1"/>
        <end position="22"/>
    </location>
</feature>
<keyword evidence="3" id="KW-1185">Reference proteome</keyword>
<keyword evidence="1" id="KW-0732">Signal</keyword>
<evidence type="ECO:0000313" key="2">
    <source>
        <dbReference type="EMBL" id="TDH71666.1"/>
    </source>
</evidence>
<dbReference type="KEGG" id="blac:94350242"/>
<gene>
    <name evidence="2" type="ORF">CCR75_006501</name>
</gene>
<proteinExistence type="predicted"/>
<dbReference type="EMBL" id="SHOA02000015">
    <property type="protein sequence ID" value="TDH71666.1"/>
    <property type="molecule type" value="Genomic_DNA"/>
</dbReference>
<dbReference type="SUPFAM" id="SSF56672">
    <property type="entry name" value="DNA/RNA polymerases"/>
    <property type="match status" value="1"/>
</dbReference>
<feature type="chain" id="PRO_5037869189" description="RxLR effector protein" evidence="1">
    <location>
        <begin position="23"/>
        <end position="183"/>
    </location>
</feature>
<name>A0A976FSG2_BRELC</name>
<dbReference type="Proteomes" id="UP000294530">
    <property type="component" value="Unassembled WGS sequence"/>
</dbReference>
<dbReference type="GeneID" id="94350242"/>
<protein>
    <recommendedName>
        <fullName evidence="4">RxLR effector protein</fullName>
    </recommendedName>
</protein>
<reference evidence="2 3" key="1">
    <citation type="journal article" date="2021" name="Genome Biol.">
        <title>AFLAP: assembly-free linkage analysis pipeline using k-mers from genome sequencing data.</title>
        <authorList>
            <person name="Fletcher K."/>
            <person name="Zhang L."/>
            <person name="Gil J."/>
            <person name="Han R."/>
            <person name="Cavanaugh K."/>
            <person name="Michelmore R."/>
        </authorList>
    </citation>
    <scope>NUCLEOTIDE SEQUENCE [LARGE SCALE GENOMIC DNA]</scope>
    <source>
        <strain evidence="2 3">SF5</strain>
    </source>
</reference>
<dbReference type="AlphaFoldDB" id="A0A976FSG2"/>
<dbReference type="Gene3D" id="3.10.10.10">
    <property type="entry name" value="HIV Type 1 Reverse Transcriptase, subunit A, domain 1"/>
    <property type="match status" value="1"/>
</dbReference>
<dbReference type="OrthoDB" id="106236at2759"/>
<accession>A0A976FSG2</accession>
<evidence type="ECO:0000256" key="1">
    <source>
        <dbReference type="SAM" id="SignalP"/>
    </source>
</evidence>
<sequence length="183" mass="20843">MFQAKNMSKLLLVTMLAQGVCNVKVDNPPSSLSSLLSLGETSKKSFLRSLKNGEIAQVCMIVVIADREEINTSSNMDMKVLEDKTRIERYETQSWDTLKGNAVYELALEFKDILPDKVPEELQVHRGVHHEIDLSPGTKYCATRQWPLPKEQVEAIYKFFEQRRTAGHVRESKSFAQQPNILC</sequence>
<dbReference type="InterPro" id="IPR043502">
    <property type="entry name" value="DNA/RNA_pol_sf"/>
</dbReference>
<organism evidence="2 3">
    <name type="scientific">Bremia lactucae</name>
    <name type="common">Lettuce downy mildew</name>
    <dbReference type="NCBI Taxonomy" id="4779"/>
    <lineage>
        <taxon>Eukaryota</taxon>
        <taxon>Sar</taxon>
        <taxon>Stramenopiles</taxon>
        <taxon>Oomycota</taxon>
        <taxon>Peronosporomycetes</taxon>
        <taxon>Peronosporales</taxon>
        <taxon>Peronosporaceae</taxon>
        <taxon>Bremia</taxon>
    </lineage>
</organism>
<comment type="caution">
    <text evidence="2">The sequence shown here is derived from an EMBL/GenBank/DDBJ whole genome shotgun (WGS) entry which is preliminary data.</text>
</comment>
<dbReference type="RefSeq" id="XP_067821165.1">
    <property type="nucleotide sequence ID" value="XM_067964571.1"/>
</dbReference>
<evidence type="ECO:0000313" key="3">
    <source>
        <dbReference type="Proteomes" id="UP000294530"/>
    </source>
</evidence>